<accession>A1SVQ4</accession>
<dbReference type="PROSITE" id="PS50977">
    <property type="entry name" value="HTH_TETR_2"/>
    <property type="match status" value="1"/>
</dbReference>
<feature type="DNA-binding region" description="H-T-H motif" evidence="4">
    <location>
        <begin position="24"/>
        <end position="43"/>
    </location>
</feature>
<dbReference type="RefSeq" id="WP_011770129.1">
    <property type="nucleotide sequence ID" value="NC_008709.1"/>
</dbReference>
<dbReference type="PANTHER" id="PTHR47506:SF6">
    <property type="entry name" value="HTH-TYPE TRANSCRIPTIONAL REPRESSOR NEMR"/>
    <property type="match status" value="1"/>
</dbReference>
<dbReference type="HOGENOM" id="CLU_069356_28_4_6"/>
<keyword evidence="3" id="KW-0804">Transcription</keyword>
<dbReference type="InterPro" id="IPR009057">
    <property type="entry name" value="Homeodomain-like_sf"/>
</dbReference>
<evidence type="ECO:0000256" key="2">
    <source>
        <dbReference type="ARBA" id="ARBA00023125"/>
    </source>
</evidence>
<dbReference type="Pfam" id="PF00440">
    <property type="entry name" value="TetR_N"/>
    <property type="match status" value="1"/>
</dbReference>
<gene>
    <name evidence="6" type="ordered locus">Ping_1790</name>
</gene>
<dbReference type="PANTHER" id="PTHR47506">
    <property type="entry name" value="TRANSCRIPTIONAL REGULATORY PROTEIN"/>
    <property type="match status" value="1"/>
</dbReference>
<dbReference type="GO" id="GO:0003677">
    <property type="term" value="F:DNA binding"/>
    <property type="evidence" value="ECO:0007669"/>
    <property type="project" value="UniProtKB-UniRule"/>
</dbReference>
<dbReference type="KEGG" id="pin:Ping_1790"/>
<dbReference type="InterPro" id="IPR036271">
    <property type="entry name" value="Tet_transcr_reg_TetR-rel_C_sf"/>
</dbReference>
<keyword evidence="1" id="KW-0805">Transcription regulation</keyword>
<dbReference type="Gene3D" id="1.10.357.10">
    <property type="entry name" value="Tetracycline Repressor, domain 2"/>
    <property type="match status" value="1"/>
</dbReference>
<keyword evidence="7" id="KW-1185">Reference proteome</keyword>
<evidence type="ECO:0000313" key="6">
    <source>
        <dbReference type="EMBL" id="ABM03569.1"/>
    </source>
</evidence>
<evidence type="ECO:0000256" key="4">
    <source>
        <dbReference type="PROSITE-ProRule" id="PRU00335"/>
    </source>
</evidence>
<dbReference type="STRING" id="357804.Ping_1790"/>
<feature type="domain" description="HTH tetR-type" evidence="5">
    <location>
        <begin position="1"/>
        <end position="61"/>
    </location>
</feature>
<dbReference type="EMBL" id="CP000510">
    <property type="protein sequence ID" value="ABM03569.1"/>
    <property type="molecule type" value="Genomic_DNA"/>
</dbReference>
<dbReference type="Proteomes" id="UP000000639">
    <property type="component" value="Chromosome"/>
</dbReference>
<evidence type="ECO:0000313" key="7">
    <source>
        <dbReference type="Proteomes" id="UP000000639"/>
    </source>
</evidence>
<keyword evidence="2 4" id="KW-0238">DNA-binding</keyword>
<dbReference type="SUPFAM" id="SSF48498">
    <property type="entry name" value="Tetracyclin repressor-like, C-terminal domain"/>
    <property type="match status" value="1"/>
</dbReference>
<evidence type="ECO:0000259" key="5">
    <source>
        <dbReference type="PROSITE" id="PS50977"/>
    </source>
</evidence>
<evidence type="ECO:0000256" key="1">
    <source>
        <dbReference type="ARBA" id="ARBA00023015"/>
    </source>
</evidence>
<dbReference type="OrthoDB" id="9809772at2"/>
<sequence>MNKKSQILTLAENKVRSGGYGNFSFRELADEIGIKSSSVHYYFRTKADLAAELAHQYTDVFLASLNDEKAKQQESSAINLYINMFKAALEKDNQMCLCGLLGAQLDALPEQVKSEIKRFFELNINWLQQRYIEEKDMTAASAKAKAIHLLASLEGIMILSKVLDDKTVFDNIQYYT</sequence>
<dbReference type="eggNOG" id="COG1309">
    <property type="taxonomic scope" value="Bacteria"/>
</dbReference>
<organism evidence="6 7">
    <name type="scientific">Psychromonas ingrahamii (strain DSM 17664 / CCUG 51855 / 37)</name>
    <dbReference type="NCBI Taxonomy" id="357804"/>
    <lineage>
        <taxon>Bacteria</taxon>
        <taxon>Pseudomonadati</taxon>
        <taxon>Pseudomonadota</taxon>
        <taxon>Gammaproteobacteria</taxon>
        <taxon>Alteromonadales</taxon>
        <taxon>Psychromonadaceae</taxon>
        <taxon>Psychromonas</taxon>
    </lineage>
</organism>
<dbReference type="InterPro" id="IPR001647">
    <property type="entry name" value="HTH_TetR"/>
</dbReference>
<protein>
    <submittedName>
        <fullName evidence="6">Transcriptional regulator, TetR family</fullName>
    </submittedName>
</protein>
<dbReference type="SUPFAM" id="SSF46689">
    <property type="entry name" value="Homeodomain-like"/>
    <property type="match status" value="1"/>
</dbReference>
<evidence type="ECO:0000256" key="3">
    <source>
        <dbReference type="ARBA" id="ARBA00023163"/>
    </source>
</evidence>
<name>A1SVQ4_PSYIN</name>
<reference evidence="6 7" key="1">
    <citation type="submission" date="2007-01" db="EMBL/GenBank/DDBJ databases">
        <title>Complete sequence of Psychromonas ingrahamii 37.</title>
        <authorList>
            <consortium name="US DOE Joint Genome Institute"/>
            <person name="Copeland A."/>
            <person name="Lucas S."/>
            <person name="Lapidus A."/>
            <person name="Barry K."/>
            <person name="Detter J.C."/>
            <person name="Glavina del Rio T."/>
            <person name="Hammon N."/>
            <person name="Israni S."/>
            <person name="Dalin E."/>
            <person name="Tice H."/>
            <person name="Pitluck S."/>
            <person name="Thompson L.S."/>
            <person name="Brettin T."/>
            <person name="Bruce D."/>
            <person name="Han C."/>
            <person name="Tapia R."/>
            <person name="Schmutz J."/>
            <person name="Larimer F."/>
            <person name="Land M."/>
            <person name="Hauser L."/>
            <person name="Kyrpides N."/>
            <person name="Ivanova N."/>
            <person name="Staley J."/>
            <person name="Richardson P."/>
        </authorList>
    </citation>
    <scope>NUCLEOTIDE SEQUENCE [LARGE SCALE GENOMIC DNA]</scope>
    <source>
        <strain evidence="6 7">37</strain>
    </source>
</reference>
<dbReference type="AlphaFoldDB" id="A1SVQ4"/>
<proteinExistence type="predicted"/>